<dbReference type="EMBL" id="AZRM01000065">
    <property type="protein sequence ID" value="PNR97366.1"/>
    <property type="molecule type" value="Genomic_DNA"/>
</dbReference>
<dbReference type="InterPro" id="IPR005311">
    <property type="entry name" value="PBP_dimer"/>
</dbReference>
<evidence type="ECO:0000256" key="1">
    <source>
        <dbReference type="ARBA" id="ARBA00004167"/>
    </source>
</evidence>
<dbReference type="GO" id="GO:0008658">
    <property type="term" value="F:penicillin binding"/>
    <property type="evidence" value="ECO:0007669"/>
    <property type="project" value="InterPro"/>
</dbReference>
<evidence type="ECO:0000256" key="3">
    <source>
        <dbReference type="ARBA" id="ARBA00022475"/>
    </source>
</evidence>
<comment type="caution">
    <text evidence="12">The sequence shown here is derived from an EMBL/GenBank/DDBJ whole genome shotgun (WGS) entry which is preliminary data.</text>
</comment>
<sequence length="569" mass="64255">MKEKRVKILFSLFFLGIILLFARSFQLQILKWDKYSMEVQELSTRIVKDSPKRGNIYDRNGNLLAWNQRIYNLTNLGGTLSEETEAELYQVLKDVVDNPYTIIDKLNFQKRVNLEINSVTAQKIASIDKNLQVEERYIRKYAHESLYHVLGYVDNEGTPRSGLELVFDKKLQGQPGYKMINIATNESVSPTIANAHSINGNNIYLTLDLDLQIKAYNYLKENNYNGSVIISEPKTGEILVLVSYPSVDPNLFAQGMSNLEFQRILNDNNMPLLNRATSALYPPGSIIKPFVAYAALEGGISPQATINSTGRYDLKNSQGNIIASYYDWYTLGHGETDLVKSLRASVNSYYYWLGENLGIDYLKSVVDRFDITSKTGIEIPNEKVGIFPDPSWKYEKFDTIWYPGETLLTYIGQGYVTMTPLQILRIYNILATEGEYYQFSLFKREEDVFGNIINKNVPLLRDSYEMNTEYLKYIYKGMIEVTSFSGPPGEEGTAYQSFSDFPITVAGKTGTAEVGGGKPAHSWFAGFLPANNAQYSIVVIIENGGMGSTGAAPIAREILDDLVEKYHIQ</sequence>
<evidence type="ECO:0008006" key="14">
    <source>
        <dbReference type="Google" id="ProtNLM"/>
    </source>
</evidence>
<keyword evidence="4" id="KW-0812">Transmembrane</keyword>
<dbReference type="Pfam" id="PF03717">
    <property type="entry name" value="PBP_dimer"/>
    <property type="match status" value="1"/>
</dbReference>
<evidence type="ECO:0000256" key="6">
    <source>
        <dbReference type="ARBA" id="ARBA00022984"/>
    </source>
</evidence>
<dbReference type="InterPro" id="IPR036138">
    <property type="entry name" value="PBP_dimer_sf"/>
</dbReference>
<keyword evidence="13" id="KW-1185">Reference proteome</keyword>
<evidence type="ECO:0000259" key="11">
    <source>
        <dbReference type="Pfam" id="PF03717"/>
    </source>
</evidence>
<keyword evidence="9" id="KW-0961">Cell wall biogenesis/degradation</keyword>
<gene>
    <name evidence="12" type="ORF">X928_10145</name>
</gene>
<keyword evidence="5" id="KW-0133">Cell shape</keyword>
<evidence type="ECO:0000256" key="8">
    <source>
        <dbReference type="ARBA" id="ARBA00023136"/>
    </source>
</evidence>
<dbReference type="InterPro" id="IPR050515">
    <property type="entry name" value="Beta-lactam/transpept"/>
</dbReference>
<protein>
    <recommendedName>
        <fullName evidence="14">Penicillin-binding protein 2</fullName>
    </recommendedName>
</protein>
<evidence type="ECO:0000256" key="2">
    <source>
        <dbReference type="ARBA" id="ARBA00004236"/>
    </source>
</evidence>
<dbReference type="PANTHER" id="PTHR30627:SF2">
    <property type="entry name" value="PEPTIDOGLYCAN D,D-TRANSPEPTIDASE MRDA"/>
    <property type="match status" value="1"/>
</dbReference>
<accession>A0A2K1P3M2</accession>
<evidence type="ECO:0000256" key="5">
    <source>
        <dbReference type="ARBA" id="ARBA00022960"/>
    </source>
</evidence>
<evidence type="ECO:0000313" key="13">
    <source>
        <dbReference type="Proteomes" id="UP000236199"/>
    </source>
</evidence>
<dbReference type="AlphaFoldDB" id="A0A2K1P3M2"/>
<dbReference type="GO" id="GO:0008360">
    <property type="term" value="P:regulation of cell shape"/>
    <property type="evidence" value="ECO:0007669"/>
    <property type="project" value="UniProtKB-KW"/>
</dbReference>
<feature type="domain" description="Penicillin-binding protein transpeptidase" evidence="10">
    <location>
        <begin position="226"/>
        <end position="560"/>
    </location>
</feature>
<dbReference type="SUPFAM" id="SSF56519">
    <property type="entry name" value="Penicillin binding protein dimerisation domain"/>
    <property type="match status" value="1"/>
</dbReference>
<dbReference type="InterPro" id="IPR001460">
    <property type="entry name" value="PCN-bd_Tpept"/>
</dbReference>
<evidence type="ECO:0000256" key="9">
    <source>
        <dbReference type="ARBA" id="ARBA00023316"/>
    </source>
</evidence>
<comment type="subcellular location">
    <subcellularLocation>
        <location evidence="2">Cell membrane</location>
    </subcellularLocation>
    <subcellularLocation>
        <location evidence="1">Membrane</location>
        <topology evidence="1">Single-pass membrane protein</topology>
    </subcellularLocation>
</comment>
<dbReference type="PANTHER" id="PTHR30627">
    <property type="entry name" value="PEPTIDOGLYCAN D,D-TRANSPEPTIDASE"/>
    <property type="match status" value="1"/>
</dbReference>
<dbReference type="SUPFAM" id="SSF56601">
    <property type="entry name" value="beta-lactamase/transpeptidase-like"/>
    <property type="match status" value="1"/>
</dbReference>
<dbReference type="Proteomes" id="UP000236199">
    <property type="component" value="Unassembled WGS sequence"/>
</dbReference>
<keyword evidence="7" id="KW-1133">Transmembrane helix</keyword>
<organism evidence="12 13">
    <name type="scientific">Petrotoga miotherma DSM 10691</name>
    <dbReference type="NCBI Taxonomy" id="1434326"/>
    <lineage>
        <taxon>Bacteria</taxon>
        <taxon>Thermotogati</taxon>
        <taxon>Thermotogota</taxon>
        <taxon>Thermotogae</taxon>
        <taxon>Petrotogales</taxon>
        <taxon>Petrotogaceae</taxon>
        <taxon>Petrotoga</taxon>
    </lineage>
</organism>
<name>A0A2K1P3M2_9BACT</name>
<dbReference type="InterPro" id="IPR012338">
    <property type="entry name" value="Beta-lactam/transpept-like"/>
</dbReference>
<reference evidence="12 13" key="1">
    <citation type="submission" date="2013-12" db="EMBL/GenBank/DDBJ databases">
        <title>Comparative genomics of Petrotoga isolates.</title>
        <authorList>
            <person name="Nesbo C.L."/>
            <person name="Charchuk R."/>
            <person name="Chow K."/>
        </authorList>
    </citation>
    <scope>NUCLEOTIDE SEQUENCE [LARGE SCALE GENOMIC DNA]</scope>
    <source>
        <strain evidence="12 13">DSM 10691</strain>
    </source>
</reference>
<keyword evidence="3" id="KW-1003">Cell membrane</keyword>
<keyword evidence="6" id="KW-0573">Peptidoglycan synthesis</keyword>
<proteinExistence type="predicted"/>
<evidence type="ECO:0000256" key="4">
    <source>
        <dbReference type="ARBA" id="ARBA00022692"/>
    </source>
</evidence>
<dbReference type="Pfam" id="PF00905">
    <property type="entry name" value="Transpeptidase"/>
    <property type="match status" value="1"/>
</dbReference>
<evidence type="ECO:0000256" key="7">
    <source>
        <dbReference type="ARBA" id="ARBA00022989"/>
    </source>
</evidence>
<dbReference type="OrthoDB" id="9770103at2"/>
<keyword evidence="8" id="KW-0472">Membrane</keyword>
<evidence type="ECO:0000313" key="12">
    <source>
        <dbReference type="EMBL" id="PNR97366.1"/>
    </source>
</evidence>
<dbReference type="GO" id="GO:0005886">
    <property type="term" value="C:plasma membrane"/>
    <property type="evidence" value="ECO:0007669"/>
    <property type="project" value="UniProtKB-SubCell"/>
</dbReference>
<dbReference type="GO" id="GO:0009252">
    <property type="term" value="P:peptidoglycan biosynthetic process"/>
    <property type="evidence" value="ECO:0007669"/>
    <property type="project" value="UniProtKB-KW"/>
</dbReference>
<evidence type="ECO:0000259" key="10">
    <source>
        <dbReference type="Pfam" id="PF00905"/>
    </source>
</evidence>
<dbReference type="RefSeq" id="WP_103079578.1">
    <property type="nucleotide sequence ID" value="NZ_AZRM01000065.1"/>
</dbReference>
<dbReference type="Gene3D" id="3.90.1310.10">
    <property type="entry name" value="Penicillin-binding protein 2a (Domain 2)"/>
    <property type="match status" value="1"/>
</dbReference>
<dbReference type="GO" id="GO:0071555">
    <property type="term" value="P:cell wall organization"/>
    <property type="evidence" value="ECO:0007669"/>
    <property type="project" value="UniProtKB-KW"/>
</dbReference>
<feature type="domain" description="Penicillin-binding protein dimerisation" evidence="11">
    <location>
        <begin position="49"/>
        <end position="187"/>
    </location>
</feature>
<dbReference type="GO" id="GO:0071972">
    <property type="term" value="F:peptidoglycan L,D-transpeptidase activity"/>
    <property type="evidence" value="ECO:0007669"/>
    <property type="project" value="TreeGrafter"/>
</dbReference>
<dbReference type="Gene3D" id="3.40.710.10">
    <property type="entry name" value="DD-peptidase/beta-lactamase superfamily"/>
    <property type="match status" value="1"/>
</dbReference>